<comment type="similarity">
    <text evidence="1">Belongs to the CBP3 family.</text>
</comment>
<evidence type="ECO:0000256" key="2">
    <source>
        <dbReference type="SAM" id="MobiDB-lite"/>
    </source>
</evidence>
<dbReference type="GO" id="GO:0034551">
    <property type="term" value="P:mitochondrial respiratory chain complex III assembly"/>
    <property type="evidence" value="ECO:0007669"/>
    <property type="project" value="TreeGrafter"/>
</dbReference>
<evidence type="ECO:0000256" key="1">
    <source>
        <dbReference type="ARBA" id="ARBA00006407"/>
    </source>
</evidence>
<dbReference type="Pfam" id="PF03981">
    <property type="entry name" value="Ubiq_cyt_C_chap"/>
    <property type="match status" value="1"/>
</dbReference>
<evidence type="ECO:0000259" key="3">
    <source>
        <dbReference type="Pfam" id="PF03981"/>
    </source>
</evidence>
<evidence type="ECO:0000313" key="5">
    <source>
        <dbReference type="Proteomes" id="UP000664169"/>
    </source>
</evidence>
<keyword evidence="5" id="KW-1185">Reference proteome</keyword>
<feature type="compositionally biased region" description="Low complexity" evidence="2">
    <location>
        <begin position="48"/>
        <end position="63"/>
    </location>
</feature>
<dbReference type="PANTHER" id="PTHR12184">
    <property type="entry name" value="UBIQUINOL-CYTOCHROME C REDUCTASE COMPLEX ASSEMBLY FACTOR 1 FAMILY MEMBER"/>
    <property type="match status" value="1"/>
</dbReference>
<proteinExistence type="inferred from homology"/>
<evidence type="ECO:0000313" key="4">
    <source>
        <dbReference type="EMBL" id="CAF9926786.1"/>
    </source>
</evidence>
<organism evidence="4 5">
    <name type="scientific">Gomphillus americanus</name>
    <dbReference type="NCBI Taxonomy" id="1940652"/>
    <lineage>
        <taxon>Eukaryota</taxon>
        <taxon>Fungi</taxon>
        <taxon>Dikarya</taxon>
        <taxon>Ascomycota</taxon>
        <taxon>Pezizomycotina</taxon>
        <taxon>Lecanoromycetes</taxon>
        <taxon>OSLEUM clade</taxon>
        <taxon>Ostropomycetidae</taxon>
        <taxon>Ostropales</taxon>
        <taxon>Graphidaceae</taxon>
        <taxon>Gomphilloideae</taxon>
        <taxon>Gomphillus</taxon>
    </lineage>
</organism>
<accession>A0A8H3FIW9</accession>
<reference evidence="4" key="1">
    <citation type="submission" date="2021-03" db="EMBL/GenBank/DDBJ databases">
        <authorList>
            <person name="Tagirdzhanova G."/>
        </authorList>
    </citation>
    <scope>NUCLEOTIDE SEQUENCE</scope>
</reference>
<feature type="region of interest" description="Disordered" evidence="2">
    <location>
        <begin position="1"/>
        <end position="63"/>
    </location>
</feature>
<feature type="compositionally biased region" description="Low complexity" evidence="2">
    <location>
        <begin position="16"/>
        <end position="31"/>
    </location>
</feature>
<gene>
    <name evidence="4" type="ORF">GOMPHAMPRED_004222</name>
</gene>
<feature type="domain" description="Ubiquinol-cytochrome c chaperone" evidence="3">
    <location>
        <begin position="130"/>
        <end position="272"/>
    </location>
</feature>
<dbReference type="GO" id="GO:0005739">
    <property type="term" value="C:mitochondrion"/>
    <property type="evidence" value="ECO:0007669"/>
    <property type="project" value="TreeGrafter"/>
</dbReference>
<dbReference type="InterPro" id="IPR021150">
    <property type="entry name" value="Ubiq_cyt_c_chap"/>
</dbReference>
<dbReference type="PANTHER" id="PTHR12184:SF1">
    <property type="entry name" value="UBIQUINOL-CYTOCHROME-C REDUCTASE COMPLEX ASSEMBLY FACTOR 1"/>
    <property type="match status" value="1"/>
</dbReference>
<dbReference type="AlphaFoldDB" id="A0A8H3FIW9"/>
<sequence length="308" mass="34319">MFKSTYLQRNLSTRQRISNIRSASTASASRPASKHTTPSSIAQPLKPSPSSSPSKATPTSTSKSIAQEIRNIAPSFTETYVAYGVCEELIKECVRVANYTIPQASDLNTEIPKNDKGEDVGIGDSWWYKELGLTPTFNTWAQISFLHMYLLTVRLRCFPAEHAPIWHQHLTDHFFQLAEDRMVLLHRLNSRMIRNKYLKDLYIQWRGLTAAYDEGLMKGDAVLAAAVWRNVCKGDENIDLQRLAEIVSYIRSVLASFDSMSDQVLGQGDVVFGDPSSEEAVVSAPSAMLAATTRPEFTKAPAKIAKKT</sequence>
<name>A0A8H3FIW9_9LECA</name>
<dbReference type="Proteomes" id="UP000664169">
    <property type="component" value="Unassembled WGS sequence"/>
</dbReference>
<comment type="caution">
    <text evidence="4">The sequence shown here is derived from an EMBL/GenBank/DDBJ whole genome shotgun (WGS) entry which is preliminary data.</text>
</comment>
<dbReference type="InterPro" id="IPR007129">
    <property type="entry name" value="Ubiqinol_cyt_c_chaperone_CPB3"/>
</dbReference>
<dbReference type="OrthoDB" id="10253878at2759"/>
<protein>
    <recommendedName>
        <fullName evidence="3">Ubiquinol-cytochrome c chaperone domain-containing protein</fullName>
    </recommendedName>
</protein>
<dbReference type="EMBL" id="CAJPDQ010000026">
    <property type="protein sequence ID" value="CAF9926786.1"/>
    <property type="molecule type" value="Genomic_DNA"/>
</dbReference>
<feature type="compositionally biased region" description="Polar residues" evidence="2">
    <location>
        <begin position="1"/>
        <end position="15"/>
    </location>
</feature>